<accession>A0ABV3WXZ6</accession>
<dbReference type="InterPro" id="IPR007729">
    <property type="entry name" value="DGOK"/>
</dbReference>
<dbReference type="RefSeq" id="WP_368803861.1">
    <property type="nucleotide sequence ID" value="NZ_JAZHFV010000005.1"/>
</dbReference>
<proteinExistence type="predicted"/>
<dbReference type="InterPro" id="IPR042258">
    <property type="entry name" value="DGOK_N"/>
</dbReference>
<dbReference type="EMBL" id="JAZHFV010000005">
    <property type="protein sequence ID" value="MEX4008894.1"/>
    <property type="molecule type" value="Genomic_DNA"/>
</dbReference>
<dbReference type="Gene3D" id="3.30.420.300">
    <property type="entry name" value="2-keto-3-deoxy-galactonokinase, substrate binding domain"/>
    <property type="match status" value="1"/>
</dbReference>
<keyword evidence="2" id="KW-1185">Reference proteome</keyword>
<organism evidence="1 2">
    <name type="scientific">Neoaquamicrobium sediminum</name>
    <dbReference type="NCBI Taxonomy" id="1849104"/>
    <lineage>
        <taxon>Bacteria</taxon>
        <taxon>Pseudomonadati</taxon>
        <taxon>Pseudomonadota</taxon>
        <taxon>Alphaproteobacteria</taxon>
        <taxon>Hyphomicrobiales</taxon>
        <taxon>Phyllobacteriaceae</taxon>
        <taxon>Neoaquamicrobium</taxon>
    </lineage>
</organism>
<dbReference type="Gene3D" id="3.30.420.310">
    <property type="entry name" value="2-keto-3-deoxy-galactonokinase, C-terminal domain"/>
    <property type="match status" value="1"/>
</dbReference>
<name>A0ABV3WXZ6_9HYPH</name>
<gene>
    <name evidence="1" type="ORF">V1479_16415</name>
</gene>
<dbReference type="InterPro" id="IPR042257">
    <property type="entry name" value="DGOK_C"/>
</dbReference>
<sequence length="309" mass="32822">MNEAAYIDWIGVDWGTTNLRAWAMRGSEVVATAAASIGMASLTRDGFEPALLNVIEKWLAASRMTPLPVIACGMVGARQGWQEAPYVAVPCAPLVRDAMIPATCKDSRITVTIIHGLSQANPADVMRGEETQIAGLLAMDPDFEGLACLPGTHNKWAFIRGGEIERFRTFMTGELFDIIARQSVLRHALGDASAFDDEAFDAAVLQAAADPAALSAALFSIRAASLLDGIAPDVARARLSGLLIGLEIAALGDEVRTARPAIVGSHTLSSLYERAIRLNGGDAQRLDGDGLARAGLQMAHDLMIVEKTN</sequence>
<dbReference type="Proteomes" id="UP001559025">
    <property type="component" value="Unassembled WGS sequence"/>
</dbReference>
<protein>
    <submittedName>
        <fullName evidence="1">2-dehydro-3-deoxygalactonokinase</fullName>
    </submittedName>
</protein>
<reference evidence="1 2" key="1">
    <citation type="submission" date="2024-01" db="EMBL/GenBank/DDBJ databases">
        <title>New evidence supports the origin of RcGTA from prophage.</title>
        <authorList>
            <person name="Xu Y."/>
            <person name="Liu B."/>
            <person name="Chen F."/>
        </authorList>
    </citation>
    <scope>NUCLEOTIDE SEQUENCE [LARGE SCALE GENOMIC DNA]</scope>
    <source>
        <strain evidence="1 2">CBW1107-2</strain>
    </source>
</reference>
<dbReference type="Pfam" id="PF05035">
    <property type="entry name" value="DGOK"/>
    <property type="match status" value="1"/>
</dbReference>
<comment type="caution">
    <text evidence="1">The sequence shown here is derived from an EMBL/GenBank/DDBJ whole genome shotgun (WGS) entry which is preliminary data.</text>
</comment>
<evidence type="ECO:0000313" key="2">
    <source>
        <dbReference type="Proteomes" id="UP001559025"/>
    </source>
</evidence>
<evidence type="ECO:0000313" key="1">
    <source>
        <dbReference type="EMBL" id="MEX4008894.1"/>
    </source>
</evidence>